<accession>A0A8S2WRG1</accession>
<keyword evidence="1" id="KW-0238">DNA-binding</keyword>
<dbReference type="InterPro" id="IPR011010">
    <property type="entry name" value="DNA_brk_join_enz"/>
</dbReference>
<feature type="active site" description="O-(3'-phospho-DNA)-tyrosine intermediate" evidence="1">
    <location>
        <position position="41"/>
    </location>
</feature>
<dbReference type="PANTHER" id="PTHR10290">
    <property type="entry name" value="DNA TOPOISOMERASE I"/>
    <property type="match status" value="1"/>
</dbReference>
<keyword evidence="1" id="KW-0413">Isomerase</keyword>
<dbReference type="AlphaFoldDB" id="A0A8S2WRG1"/>
<name>A0A8S2WRG1_9BILA</name>
<dbReference type="Pfam" id="PF14370">
    <property type="entry name" value="Topo_C_assoc"/>
    <property type="match status" value="1"/>
</dbReference>
<evidence type="ECO:0000256" key="2">
    <source>
        <dbReference type="SAM" id="Coils"/>
    </source>
</evidence>
<dbReference type="InterPro" id="IPR018521">
    <property type="entry name" value="TopoIB_AS"/>
</dbReference>
<dbReference type="InterPro" id="IPR051062">
    <property type="entry name" value="Topoisomerase_IB"/>
</dbReference>
<comment type="similarity">
    <text evidence="1">Belongs to the type IB topoisomerase family.</text>
</comment>
<evidence type="ECO:0000256" key="1">
    <source>
        <dbReference type="PROSITE-ProRule" id="PRU01382"/>
    </source>
</evidence>
<keyword evidence="2" id="KW-0175">Coiled coil</keyword>
<evidence type="ECO:0000256" key="3">
    <source>
        <dbReference type="SAM" id="MobiDB-lite"/>
    </source>
</evidence>
<comment type="catalytic activity">
    <reaction evidence="1">
        <text>ATP-independent breakage of single-stranded DNA, followed by passage and rejoining.</text>
        <dbReference type="EC" id="5.6.2.1"/>
    </reaction>
</comment>
<dbReference type="GO" id="GO:0005694">
    <property type="term" value="C:chromosome"/>
    <property type="evidence" value="ECO:0007669"/>
    <property type="project" value="InterPro"/>
</dbReference>
<dbReference type="PROSITE" id="PS52038">
    <property type="entry name" value="TOPO_IB_2"/>
    <property type="match status" value="1"/>
</dbReference>
<dbReference type="PANTHER" id="PTHR10290:SF3">
    <property type="entry name" value="DNA TOPOISOMERASE 1"/>
    <property type="match status" value="1"/>
</dbReference>
<dbReference type="GO" id="GO:0007059">
    <property type="term" value="P:chromosome segregation"/>
    <property type="evidence" value="ECO:0007669"/>
    <property type="project" value="TreeGrafter"/>
</dbReference>
<dbReference type="Gene3D" id="1.10.132.10">
    <property type="match status" value="1"/>
</dbReference>
<dbReference type="SUPFAM" id="SSF46596">
    <property type="entry name" value="Eukaryotic DNA topoisomerase I, dispensable insert domain"/>
    <property type="match status" value="1"/>
</dbReference>
<sequence>RLEQAEKKVQRSEEALKKLEVQALDREENKDIALGTSKLNYLDPRISVAWCKKWAVPIEKIYSKTQRDKFRWAIDMATADFHFYNYEGEIVLRNIDDTAQEEDESSPQGQSDDEE</sequence>
<dbReference type="SUPFAM" id="SSF56349">
    <property type="entry name" value="DNA breaking-rejoining enzymes"/>
    <property type="match status" value="1"/>
</dbReference>
<evidence type="ECO:0000313" key="6">
    <source>
        <dbReference type="Proteomes" id="UP000682733"/>
    </source>
</evidence>
<feature type="compositionally biased region" description="Acidic residues" evidence="3">
    <location>
        <begin position="98"/>
        <end position="115"/>
    </location>
</feature>
<gene>
    <name evidence="5" type="ORF">TMI583_LOCUS46106</name>
</gene>
<feature type="region of interest" description="Disordered" evidence="3">
    <location>
        <begin position="95"/>
        <end position="115"/>
    </location>
</feature>
<dbReference type="PROSITE" id="PS00176">
    <property type="entry name" value="TOPO_IB_1"/>
    <property type="match status" value="1"/>
</dbReference>
<feature type="non-terminal residue" evidence="5">
    <location>
        <position position="1"/>
    </location>
</feature>
<dbReference type="GO" id="GO:0006265">
    <property type="term" value="P:DNA topological change"/>
    <property type="evidence" value="ECO:0007669"/>
    <property type="project" value="UniProtKB-UniRule"/>
</dbReference>
<reference evidence="5" key="1">
    <citation type="submission" date="2021-02" db="EMBL/GenBank/DDBJ databases">
        <authorList>
            <person name="Nowell W R."/>
        </authorList>
    </citation>
    <scope>NUCLEOTIDE SEQUENCE</scope>
</reference>
<dbReference type="EMBL" id="CAJOBA010084595">
    <property type="protein sequence ID" value="CAF4457522.1"/>
    <property type="molecule type" value="Genomic_DNA"/>
</dbReference>
<evidence type="ECO:0000259" key="4">
    <source>
        <dbReference type="Pfam" id="PF14370"/>
    </source>
</evidence>
<dbReference type="GO" id="GO:0003917">
    <property type="term" value="F:DNA topoisomerase type I (single strand cut, ATP-independent) activity"/>
    <property type="evidence" value="ECO:0007669"/>
    <property type="project" value="UniProtKB-UniRule"/>
</dbReference>
<dbReference type="GO" id="GO:0003677">
    <property type="term" value="F:DNA binding"/>
    <property type="evidence" value="ECO:0007669"/>
    <property type="project" value="UniProtKB-UniRule"/>
</dbReference>
<evidence type="ECO:0000313" key="5">
    <source>
        <dbReference type="EMBL" id="CAF4457522.1"/>
    </source>
</evidence>
<dbReference type="Proteomes" id="UP000682733">
    <property type="component" value="Unassembled WGS sequence"/>
</dbReference>
<organism evidence="5 6">
    <name type="scientific">Didymodactylos carnosus</name>
    <dbReference type="NCBI Taxonomy" id="1234261"/>
    <lineage>
        <taxon>Eukaryota</taxon>
        <taxon>Metazoa</taxon>
        <taxon>Spiralia</taxon>
        <taxon>Gnathifera</taxon>
        <taxon>Rotifera</taxon>
        <taxon>Eurotatoria</taxon>
        <taxon>Bdelloidea</taxon>
        <taxon>Philodinida</taxon>
        <taxon>Philodinidae</taxon>
        <taxon>Didymodactylos</taxon>
    </lineage>
</organism>
<dbReference type="InterPro" id="IPR025834">
    <property type="entry name" value="TopoI_C_dom"/>
</dbReference>
<protein>
    <recommendedName>
        <fullName evidence="4">Topoisomerase I C-terminal domain-containing protein</fullName>
    </recommendedName>
</protein>
<feature type="coiled-coil region" evidence="2">
    <location>
        <begin position="2"/>
        <end position="29"/>
    </location>
</feature>
<feature type="domain" description="Topoisomerase I C-terminal" evidence="4">
    <location>
        <begin position="14"/>
        <end position="83"/>
    </location>
</feature>
<keyword evidence="1" id="KW-0799">Topoisomerase</keyword>
<dbReference type="GO" id="GO:0005730">
    <property type="term" value="C:nucleolus"/>
    <property type="evidence" value="ECO:0007669"/>
    <property type="project" value="TreeGrafter"/>
</dbReference>
<comment type="caution">
    <text evidence="5">The sequence shown here is derived from an EMBL/GenBank/DDBJ whole genome shotgun (WGS) entry which is preliminary data.</text>
</comment>
<dbReference type="GO" id="GO:0006260">
    <property type="term" value="P:DNA replication"/>
    <property type="evidence" value="ECO:0007669"/>
    <property type="project" value="TreeGrafter"/>
</dbReference>
<dbReference type="InterPro" id="IPR014727">
    <property type="entry name" value="TopoI_cat_a/b-sub_euk"/>
</dbReference>
<proteinExistence type="inferred from homology"/>